<dbReference type="AlphaFoldDB" id="A0A6G1KGF5"/>
<protein>
    <submittedName>
        <fullName evidence="3">Uncharacterized protein</fullName>
    </submittedName>
</protein>
<feature type="region of interest" description="Disordered" evidence="1">
    <location>
        <begin position="76"/>
        <end position="103"/>
    </location>
</feature>
<evidence type="ECO:0000313" key="4">
    <source>
        <dbReference type="Proteomes" id="UP000799428"/>
    </source>
</evidence>
<feature type="region of interest" description="Disordered" evidence="1">
    <location>
        <begin position="197"/>
        <end position="266"/>
    </location>
</feature>
<dbReference type="EMBL" id="MU005767">
    <property type="protein sequence ID" value="KAF2711929.1"/>
    <property type="molecule type" value="Genomic_DNA"/>
</dbReference>
<proteinExistence type="predicted"/>
<dbReference type="Proteomes" id="UP000799428">
    <property type="component" value="Unassembled WGS sequence"/>
</dbReference>
<evidence type="ECO:0000256" key="1">
    <source>
        <dbReference type="SAM" id="MobiDB-lite"/>
    </source>
</evidence>
<reference evidence="3" key="1">
    <citation type="journal article" date="2020" name="Stud. Mycol.">
        <title>101 Dothideomycetes genomes: a test case for predicting lifestyles and emergence of pathogens.</title>
        <authorList>
            <person name="Haridas S."/>
            <person name="Albert R."/>
            <person name="Binder M."/>
            <person name="Bloem J."/>
            <person name="Labutti K."/>
            <person name="Salamov A."/>
            <person name="Andreopoulos B."/>
            <person name="Baker S."/>
            <person name="Barry K."/>
            <person name="Bills G."/>
            <person name="Bluhm B."/>
            <person name="Cannon C."/>
            <person name="Castanera R."/>
            <person name="Culley D."/>
            <person name="Daum C."/>
            <person name="Ezra D."/>
            <person name="Gonzalez J."/>
            <person name="Henrissat B."/>
            <person name="Kuo A."/>
            <person name="Liang C."/>
            <person name="Lipzen A."/>
            <person name="Lutzoni F."/>
            <person name="Magnuson J."/>
            <person name="Mondo S."/>
            <person name="Nolan M."/>
            <person name="Ohm R."/>
            <person name="Pangilinan J."/>
            <person name="Park H.-J."/>
            <person name="Ramirez L."/>
            <person name="Alfaro M."/>
            <person name="Sun H."/>
            <person name="Tritt A."/>
            <person name="Yoshinaga Y."/>
            <person name="Zwiers L.-H."/>
            <person name="Turgeon B."/>
            <person name="Goodwin S."/>
            <person name="Spatafora J."/>
            <person name="Crous P."/>
            <person name="Grigoriev I."/>
        </authorList>
    </citation>
    <scope>NUCLEOTIDE SEQUENCE</scope>
    <source>
        <strain evidence="3">CBS 279.74</strain>
    </source>
</reference>
<feature type="compositionally biased region" description="Low complexity" evidence="1">
    <location>
        <begin position="203"/>
        <end position="216"/>
    </location>
</feature>
<feature type="compositionally biased region" description="Polar residues" evidence="1">
    <location>
        <begin position="79"/>
        <end position="89"/>
    </location>
</feature>
<evidence type="ECO:0000313" key="3">
    <source>
        <dbReference type="EMBL" id="KAF2711929.1"/>
    </source>
</evidence>
<feature type="signal peptide" evidence="2">
    <location>
        <begin position="1"/>
        <end position="21"/>
    </location>
</feature>
<accession>A0A6G1KGF5</accession>
<sequence>MPSLTTSIVLSLAVLTGLASSAPTVSSRCADVAYTPETGACHHKAAIGPEKADAKYVWNGRIEGEFRTNVDVDVEQEQEQSNKTLTQSHARAEEYSLVPRGDVDPDDAYDIDAMSVPDALALIKKASEIVREDVDHRNFKYAHVIKRALERKYFAIVSDEDQEVAKHAFRSLEREERIRLGLEVDIYKGHKGIKRRELDAADSDSNSNSNSGSGSDCDCDSDSDSDPDPDSDSDSDFDSDSDCDDSDDSDSDSDSDSDDEGIERRD</sequence>
<name>A0A6G1KGF5_9PLEO</name>
<evidence type="ECO:0000256" key="2">
    <source>
        <dbReference type="SAM" id="SignalP"/>
    </source>
</evidence>
<feature type="chain" id="PRO_5026026349" evidence="2">
    <location>
        <begin position="22"/>
        <end position="266"/>
    </location>
</feature>
<keyword evidence="4" id="KW-1185">Reference proteome</keyword>
<keyword evidence="2" id="KW-0732">Signal</keyword>
<organism evidence="3 4">
    <name type="scientific">Pleomassaria siparia CBS 279.74</name>
    <dbReference type="NCBI Taxonomy" id="1314801"/>
    <lineage>
        <taxon>Eukaryota</taxon>
        <taxon>Fungi</taxon>
        <taxon>Dikarya</taxon>
        <taxon>Ascomycota</taxon>
        <taxon>Pezizomycotina</taxon>
        <taxon>Dothideomycetes</taxon>
        <taxon>Pleosporomycetidae</taxon>
        <taxon>Pleosporales</taxon>
        <taxon>Pleomassariaceae</taxon>
        <taxon>Pleomassaria</taxon>
    </lineage>
</organism>
<gene>
    <name evidence="3" type="ORF">K504DRAFT_232961</name>
</gene>
<feature type="compositionally biased region" description="Acidic residues" evidence="1">
    <location>
        <begin position="217"/>
        <end position="266"/>
    </location>
</feature>